<evidence type="ECO:0000313" key="11">
    <source>
        <dbReference type="Proteomes" id="UP000281553"/>
    </source>
</evidence>
<name>A0A3P6PFM9_DIBLA</name>
<dbReference type="OrthoDB" id="437at2759"/>
<keyword evidence="9" id="KW-0066">ATP synthesis</keyword>
<comment type="subcellular location">
    <subcellularLocation>
        <location evidence="1">Mitochondrion membrane</location>
    </subcellularLocation>
</comment>
<evidence type="ECO:0000256" key="8">
    <source>
        <dbReference type="ARBA" id="ARBA00023136"/>
    </source>
</evidence>
<keyword evidence="7" id="KW-0496">Mitochondrion</keyword>
<keyword evidence="6" id="KW-0406">Ion transport</keyword>
<keyword evidence="8" id="KW-0472">Membrane</keyword>
<dbReference type="EMBL" id="UYRU01005279">
    <property type="protein sequence ID" value="VDK38586.1"/>
    <property type="molecule type" value="Genomic_DNA"/>
</dbReference>
<dbReference type="SMR" id="A0A3P6PFM9"/>
<dbReference type="GO" id="GO:0045259">
    <property type="term" value="C:proton-transporting ATP synthase complex"/>
    <property type="evidence" value="ECO:0007669"/>
    <property type="project" value="UniProtKB-KW"/>
</dbReference>
<dbReference type="GO" id="GO:0015986">
    <property type="term" value="P:proton motive force-driven ATP synthesis"/>
    <property type="evidence" value="ECO:0007669"/>
    <property type="project" value="InterPro"/>
</dbReference>
<dbReference type="AlphaFoldDB" id="A0A3P6PFM9"/>
<accession>A0A3P6PFM9</accession>
<keyword evidence="5" id="KW-0375">Hydrogen ion transport</keyword>
<evidence type="ECO:0000256" key="7">
    <source>
        <dbReference type="ARBA" id="ARBA00023128"/>
    </source>
</evidence>
<proteinExistence type="inferred from homology"/>
<dbReference type="Proteomes" id="UP000281553">
    <property type="component" value="Unassembled WGS sequence"/>
</dbReference>
<comment type="similarity">
    <text evidence="2">Belongs to the ATPase g subunit family.</text>
</comment>
<sequence length="128" mass="14528">MSKVVKLFVENSPKYAMCKFPLCCIYAVKGIYRFSAEKIKPVSTKFMQYARVEMRPPNKHEITLAVNEGKSLVAYLRSGAILQKKIKDVALDSVVAIEVLMWFFIGEIIGRRSLIGYKHVKGAYIVAH</sequence>
<evidence type="ECO:0000256" key="3">
    <source>
        <dbReference type="ARBA" id="ARBA00022448"/>
    </source>
</evidence>
<gene>
    <name evidence="10" type="ORF">DILT_LOCUS962</name>
</gene>
<evidence type="ECO:0000256" key="9">
    <source>
        <dbReference type="ARBA" id="ARBA00023310"/>
    </source>
</evidence>
<keyword evidence="4" id="KW-0138">CF(0)</keyword>
<evidence type="ECO:0000256" key="6">
    <source>
        <dbReference type="ARBA" id="ARBA00023065"/>
    </source>
</evidence>
<dbReference type="InterPro" id="IPR006808">
    <property type="entry name" value="ATP_synth_F0_gsu_mt"/>
</dbReference>
<evidence type="ECO:0000256" key="2">
    <source>
        <dbReference type="ARBA" id="ARBA00005699"/>
    </source>
</evidence>
<evidence type="ECO:0000256" key="1">
    <source>
        <dbReference type="ARBA" id="ARBA00004325"/>
    </source>
</evidence>
<organism evidence="10 11">
    <name type="scientific">Dibothriocephalus latus</name>
    <name type="common">Fish tapeworm</name>
    <name type="synonym">Diphyllobothrium latum</name>
    <dbReference type="NCBI Taxonomy" id="60516"/>
    <lineage>
        <taxon>Eukaryota</taxon>
        <taxon>Metazoa</taxon>
        <taxon>Spiralia</taxon>
        <taxon>Lophotrochozoa</taxon>
        <taxon>Platyhelminthes</taxon>
        <taxon>Cestoda</taxon>
        <taxon>Eucestoda</taxon>
        <taxon>Diphyllobothriidea</taxon>
        <taxon>Diphyllobothriidae</taxon>
        <taxon>Dibothriocephalus</taxon>
    </lineage>
</organism>
<evidence type="ECO:0000256" key="5">
    <source>
        <dbReference type="ARBA" id="ARBA00022781"/>
    </source>
</evidence>
<reference evidence="10 11" key="1">
    <citation type="submission" date="2018-11" db="EMBL/GenBank/DDBJ databases">
        <authorList>
            <consortium name="Pathogen Informatics"/>
        </authorList>
    </citation>
    <scope>NUCLEOTIDE SEQUENCE [LARGE SCALE GENOMIC DNA]</scope>
</reference>
<protein>
    <submittedName>
        <fullName evidence="10">Uncharacterized protein</fullName>
    </submittedName>
</protein>
<keyword evidence="11" id="KW-1185">Reference proteome</keyword>
<dbReference type="Pfam" id="PF04718">
    <property type="entry name" value="ATP-synt_G"/>
    <property type="match status" value="1"/>
</dbReference>
<dbReference type="GO" id="GO:0031966">
    <property type="term" value="C:mitochondrial membrane"/>
    <property type="evidence" value="ECO:0007669"/>
    <property type="project" value="UniProtKB-SubCell"/>
</dbReference>
<dbReference type="GO" id="GO:0015078">
    <property type="term" value="F:proton transmembrane transporter activity"/>
    <property type="evidence" value="ECO:0007669"/>
    <property type="project" value="InterPro"/>
</dbReference>
<evidence type="ECO:0000313" key="10">
    <source>
        <dbReference type="EMBL" id="VDK38586.1"/>
    </source>
</evidence>
<keyword evidence="3" id="KW-0813">Transport</keyword>
<evidence type="ECO:0000256" key="4">
    <source>
        <dbReference type="ARBA" id="ARBA00022547"/>
    </source>
</evidence>